<organism evidence="7 8">
    <name type="scientific">Ceriporiopsis subvermispora (strain B)</name>
    <name type="common">White-rot fungus</name>
    <name type="synonym">Gelatoporia subvermispora</name>
    <dbReference type="NCBI Taxonomy" id="914234"/>
    <lineage>
        <taxon>Eukaryota</taxon>
        <taxon>Fungi</taxon>
        <taxon>Dikarya</taxon>
        <taxon>Basidiomycota</taxon>
        <taxon>Agaricomycotina</taxon>
        <taxon>Agaricomycetes</taxon>
        <taxon>Polyporales</taxon>
        <taxon>Gelatoporiaceae</taxon>
        <taxon>Gelatoporia</taxon>
    </lineage>
</organism>
<dbReference type="OrthoDB" id="5599552at2759"/>
<evidence type="ECO:0000256" key="2">
    <source>
        <dbReference type="ARBA" id="ARBA00023015"/>
    </source>
</evidence>
<dbReference type="Proteomes" id="UP000016930">
    <property type="component" value="Unassembled WGS sequence"/>
</dbReference>
<feature type="region of interest" description="Disordered" evidence="5">
    <location>
        <begin position="269"/>
        <end position="315"/>
    </location>
</feature>
<evidence type="ECO:0000256" key="4">
    <source>
        <dbReference type="ARBA" id="ARBA00023242"/>
    </source>
</evidence>
<dbReference type="InterPro" id="IPR037525">
    <property type="entry name" value="Velvet_dom"/>
</dbReference>
<name>M2QZ27_CERS8</name>
<evidence type="ECO:0000259" key="6">
    <source>
        <dbReference type="PROSITE" id="PS51821"/>
    </source>
</evidence>
<accession>M2QZ27</accession>
<dbReference type="AlphaFoldDB" id="M2QZ27"/>
<keyword evidence="8" id="KW-1185">Reference proteome</keyword>
<evidence type="ECO:0000256" key="3">
    <source>
        <dbReference type="ARBA" id="ARBA00023163"/>
    </source>
</evidence>
<gene>
    <name evidence="7" type="ORF">CERSUDRAFT_154048</name>
</gene>
<evidence type="ECO:0000313" key="7">
    <source>
        <dbReference type="EMBL" id="EMD37395.1"/>
    </source>
</evidence>
<feature type="domain" description="Velvet" evidence="6">
    <location>
        <begin position="32"/>
        <end position="268"/>
    </location>
</feature>
<dbReference type="STRING" id="914234.M2QZ27"/>
<keyword evidence="2" id="KW-0805">Transcription regulation</keyword>
<dbReference type="InterPro" id="IPR038491">
    <property type="entry name" value="Velvet_dom_sf"/>
</dbReference>
<dbReference type="Gene3D" id="2.60.40.3960">
    <property type="entry name" value="Velvet domain"/>
    <property type="match status" value="1"/>
</dbReference>
<comment type="subcellular location">
    <subcellularLocation>
        <location evidence="1">Nucleus</location>
    </subcellularLocation>
</comment>
<evidence type="ECO:0000256" key="1">
    <source>
        <dbReference type="ARBA" id="ARBA00004123"/>
    </source>
</evidence>
<dbReference type="Pfam" id="PF11754">
    <property type="entry name" value="Velvet"/>
    <property type="match status" value="1"/>
</dbReference>
<evidence type="ECO:0000313" key="8">
    <source>
        <dbReference type="Proteomes" id="UP000016930"/>
    </source>
</evidence>
<dbReference type="InterPro" id="IPR021740">
    <property type="entry name" value="Velvet"/>
</dbReference>
<sequence>MQRDFQSDLCHHWMGTSAIGEFITFMTGELTGHTVRAKLEELQKPVLGRKYSDGSGRPLDPPPVVRVRLFHIDNPGTPDEHEEELKCEEIIDYGLTCYVDLFPIASASRASGDIHVPDASVSSPTQSMFPQGNTEAVNVVPVRPQATTAPPSDVIAFFDKHAITESSNHTDWLIGKRFVEACMIQYHGEQMLVFVFPAIAVQLQGIFTLRYRAFSLFAKAAGEHGTPIIAECYSWPFHVYSNKDFPGFRASTELTKHLAALGIRTRVREHDQKRRDVANNGQAEDSQSHHRDTDGGAVRAEQPDEDDSYGTSGND</sequence>
<dbReference type="EMBL" id="KB445796">
    <property type="protein sequence ID" value="EMD37395.1"/>
    <property type="molecule type" value="Genomic_DNA"/>
</dbReference>
<reference evidence="7 8" key="1">
    <citation type="journal article" date="2012" name="Proc. Natl. Acad. Sci. U.S.A.">
        <title>Comparative genomics of Ceriporiopsis subvermispora and Phanerochaete chrysosporium provide insight into selective ligninolysis.</title>
        <authorList>
            <person name="Fernandez-Fueyo E."/>
            <person name="Ruiz-Duenas F.J."/>
            <person name="Ferreira P."/>
            <person name="Floudas D."/>
            <person name="Hibbett D.S."/>
            <person name="Canessa P."/>
            <person name="Larrondo L.F."/>
            <person name="James T.Y."/>
            <person name="Seelenfreund D."/>
            <person name="Lobos S."/>
            <person name="Polanco R."/>
            <person name="Tello M."/>
            <person name="Honda Y."/>
            <person name="Watanabe T."/>
            <person name="Watanabe T."/>
            <person name="Ryu J.S."/>
            <person name="Kubicek C.P."/>
            <person name="Schmoll M."/>
            <person name="Gaskell J."/>
            <person name="Hammel K.E."/>
            <person name="St John F.J."/>
            <person name="Vanden Wymelenberg A."/>
            <person name="Sabat G."/>
            <person name="Splinter BonDurant S."/>
            <person name="Syed K."/>
            <person name="Yadav J.S."/>
            <person name="Doddapaneni H."/>
            <person name="Subramanian V."/>
            <person name="Lavin J.L."/>
            <person name="Oguiza J.A."/>
            <person name="Perez G."/>
            <person name="Pisabarro A.G."/>
            <person name="Ramirez L."/>
            <person name="Santoyo F."/>
            <person name="Master E."/>
            <person name="Coutinho P.M."/>
            <person name="Henrissat B."/>
            <person name="Lombard V."/>
            <person name="Magnuson J.K."/>
            <person name="Kuees U."/>
            <person name="Hori C."/>
            <person name="Igarashi K."/>
            <person name="Samejima M."/>
            <person name="Held B.W."/>
            <person name="Barry K.W."/>
            <person name="LaButti K.M."/>
            <person name="Lapidus A."/>
            <person name="Lindquist E.A."/>
            <person name="Lucas S.M."/>
            <person name="Riley R."/>
            <person name="Salamov A.A."/>
            <person name="Hoffmeister D."/>
            <person name="Schwenk D."/>
            <person name="Hadar Y."/>
            <person name="Yarden O."/>
            <person name="de Vries R.P."/>
            <person name="Wiebenga A."/>
            <person name="Stenlid J."/>
            <person name="Eastwood D."/>
            <person name="Grigoriev I.V."/>
            <person name="Berka R.M."/>
            <person name="Blanchette R.A."/>
            <person name="Kersten P."/>
            <person name="Martinez A.T."/>
            <person name="Vicuna R."/>
            <person name="Cullen D."/>
        </authorList>
    </citation>
    <scope>NUCLEOTIDE SEQUENCE [LARGE SCALE GENOMIC DNA]</scope>
    <source>
        <strain evidence="7 8">B</strain>
    </source>
</reference>
<dbReference type="PROSITE" id="PS51821">
    <property type="entry name" value="VELVET"/>
    <property type="match status" value="1"/>
</dbReference>
<dbReference type="PANTHER" id="PTHR33572:SF3">
    <property type="entry name" value="VELVET COMPLEX SUBUNIT B"/>
    <property type="match status" value="1"/>
</dbReference>
<keyword evidence="3" id="KW-0804">Transcription</keyword>
<evidence type="ECO:0000256" key="5">
    <source>
        <dbReference type="SAM" id="MobiDB-lite"/>
    </source>
</evidence>
<protein>
    <recommendedName>
        <fullName evidence="6">Velvet domain-containing protein</fullName>
    </recommendedName>
</protein>
<keyword evidence="4" id="KW-0539">Nucleus</keyword>
<proteinExistence type="predicted"/>
<dbReference type="GO" id="GO:0005634">
    <property type="term" value="C:nucleus"/>
    <property type="evidence" value="ECO:0007669"/>
    <property type="project" value="UniProtKB-SubCell"/>
</dbReference>
<dbReference type="HOGENOM" id="CLU_044751_0_0_1"/>
<dbReference type="PANTHER" id="PTHR33572">
    <property type="entry name" value="SPORE DEVELOPMENT REGULATOR VOSA"/>
    <property type="match status" value="1"/>
</dbReference>